<evidence type="ECO:0008006" key="4">
    <source>
        <dbReference type="Google" id="ProtNLM"/>
    </source>
</evidence>
<feature type="transmembrane region" description="Helical" evidence="1">
    <location>
        <begin position="80"/>
        <end position="100"/>
    </location>
</feature>
<keyword evidence="1" id="KW-1133">Transmembrane helix</keyword>
<evidence type="ECO:0000313" key="2">
    <source>
        <dbReference type="EMBL" id="KKP67855.1"/>
    </source>
</evidence>
<dbReference type="AlphaFoldDB" id="A0A0G0DXX6"/>
<comment type="caution">
    <text evidence="2">The sequence shown here is derived from an EMBL/GenBank/DDBJ whole genome shotgun (WGS) entry which is preliminary data.</text>
</comment>
<accession>A0A0G0DXX6</accession>
<evidence type="ECO:0000256" key="1">
    <source>
        <dbReference type="SAM" id="Phobius"/>
    </source>
</evidence>
<dbReference type="Proteomes" id="UP000034127">
    <property type="component" value="Unassembled WGS sequence"/>
</dbReference>
<feature type="transmembrane region" description="Helical" evidence="1">
    <location>
        <begin position="39"/>
        <end position="59"/>
    </location>
</feature>
<evidence type="ECO:0000313" key="3">
    <source>
        <dbReference type="Proteomes" id="UP000034127"/>
    </source>
</evidence>
<name>A0A0G0DXX6_9BACT</name>
<keyword evidence="1" id="KW-0472">Membrane</keyword>
<organism evidence="2 3">
    <name type="scientific">Candidatus Roizmanbacteria bacterium GW2011_GWC2_35_12</name>
    <dbReference type="NCBI Taxonomy" id="1618485"/>
    <lineage>
        <taxon>Bacteria</taxon>
        <taxon>Candidatus Roizmaniibacteriota</taxon>
    </lineage>
</organism>
<proteinExistence type="predicted"/>
<sequence>MFNLLIGSNLLMIAAFIFKFNSLPPQLPLFYTLPWGEEQLADTWIIFIIPSIMTLIYFVNGYISKKYFLDNPLVKKIFEILNIFLTVSFTLIFIKIIFLIS</sequence>
<protein>
    <recommendedName>
        <fullName evidence="4">DUF1648 domain-containing protein</fullName>
    </recommendedName>
</protein>
<dbReference type="EMBL" id="LBPX01000008">
    <property type="protein sequence ID" value="KKP67855.1"/>
    <property type="molecule type" value="Genomic_DNA"/>
</dbReference>
<gene>
    <name evidence="2" type="ORF">UR63_C0008G0007</name>
</gene>
<keyword evidence="1" id="KW-0812">Transmembrane</keyword>
<reference evidence="2 3" key="1">
    <citation type="journal article" date="2015" name="Nature">
        <title>rRNA introns, odd ribosomes, and small enigmatic genomes across a large radiation of phyla.</title>
        <authorList>
            <person name="Brown C.T."/>
            <person name="Hug L.A."/>
            <person name="Thomas B.C."/>
            <person name="Sharon I."/>
            <person name="Castelle C.J."/>
            <person name="Singh A."/>
            <person name="Wilkins M.J."/>
            <person name="Williams K.H."/>
            <person name="Banfield J.F."/>
        </authorList>
    </citation>
    <scope>NUCLEOTIDE SEQUENCE [LARGE SCALE GENOMIC DNA]</scope>
</reference>